<dbReference type="EMBL" id="JBHMEZ010000011">
    <property type="protein sequence ID" value="MFB9053502.1"/>
    <property type="molecule type" value="Genomic_DNA"/>
</dbReference>
<feature type="compositionally biased region" description="Basic and acidic residues" evidence="1">
    <location>
        <begin position="230"/>
        <end position="252"/>
    </location>
</feature>
<name>A0ABV5F243_9FLAO</name>
<sequence>MKSTDFTHILQYPEALQSEQAEDLKTILNEFPYFQPARALFLKALKKKESITYNQELKTTAAYTTDRSILFDFITSKAFVQNEISHFIKQNTSHLNDIEVDVEDISVNKKTSIDDVLTQHIDETEGVLDPELFQPKITPAKLVHFTEEPSKAIEATNEDSIKKNNLKDHTEAEEKTEKEDQKSTPETVLELGKPLDFNNNETHSFNEWLKLTTFTPVNRTESESSSPKQEASEIKREVTQPEPEIEKMPSPEQAKKFALIDKFISTNPKIDPKKSSGAPLNLADSHFLQPEALMTETLARIYVEQKNYKKAIQSYNILSLKYPEKSGFFADRIKAIKQIQEQNKKS</sequence>
<feature type="compositionally biased region" description="Basic and acidic residues" evidence="1">
    <location>
        <begin position="159"/>
        <end position="183"/>
    </location>
</feature>
<dbReference type="RefSeq" id="WP_382382692.1">
    <property type="nucleotide sequence ID" value="NZ_JBHMEZ010000011.1"/>
</dbReference>
<organism evidence="2 3">
    <name type="scientific">Formosa undariae</name>
    <dbReference type="NCBI Taxonomy" id="1325436"/>
    <lineage>
        <taxon>Bacteria</taxon>
        <taxon>Pseudomonadati</taxon>
        <taxon>Bacteroidota</taxon>
        <taxon>Flavobacteriia</taxon>
        <taxon>Flavobacteriales</taxon>
        <taxon>Flavobacteriaceae</taxon>
        <taxon>Formosa</taxon>
    </lineage>
</organism>
<evidence type="ECO:0008006" key="4">
    <source>
        <dbReference type="Google" id="ProtNLM"/>
    </source>
</evidence>
<accession>A0ABV5F243</accession>
<evidence type="ECO:0000313" key="3">
    <source>
        <dbReference type="Proteomes" id="UP001589605"/>
    </source>
</evidence>
<dbReference type="Proteomes" id="UP001589605">
    <property type="component" value="Unassembled WGS sequence"/>
</dbReference>
<evidence type="ECO:0000256" key="1">
    <source>
        <dbReference type="SAM" id="MobiDB-lite"/>
    </source>
</evidence>
<feature type="region of interest" description="Disordered" evidence="1">
    <location>
        <begin position="217"/>
        <end position="252"/>
    </location>
</feature>
<proteinExistence type="predicted"/>
<gene>
    <name evidence="2" type="ORF">ACFFVB_10475</name>
</gene>
<keyword evidence="3" id="KW-1185">Reference proteome</keyword>
<protein>
    <recommendedName>
        <fullName evidence="4">Tetratricopeptide repeat protein</fullName>
    </recommendedName>
</protein>
<comment type="caution">
    <text evidence="2">The sequence shown here is derived from an EMBL/GenBank/DDBJ whole genome shotgun (WGS) entry which is preliminary data.</text>
</comment>
<reference evidence="2 3" key="1">
    <citation type="submission" date="2024-09" db="EMBL/GenBank/DDBJ databases">
        <authorList>
            <person name="Sun Q."/>
            <person name="Mori K."/>
        </authorList>
    </citation>
    <scope>NUCLEOTIDE SEQUENCE [LARGE SCALE GENOMIC DNA]</scope>
    <source>
        <strain evidence="2 3">CECT 8286</strain>
    </source>
</reference>
<evidence type="ECO:0000313" key="2">
    <source>
        <dbReference type="EMBL" id="MFB9053502.1"/>
    </source>
</evidence>
<feature type="compositionally biased region" description="Polar residues" evidence="1">
    <location>
        <begin position="217"/>
        <end position="229"/>
    </location>
</feature>
<feature type="region of interest" description="Disordered" evidence="1">
    <location>
        <begin position="151"/>
        <end position="195"/>
    </location>
</feature>